<proteinExistence type="predicted"/>
<reference evidence="1 2" key="1">
    <citation type="submission" date="2016-06" db="EMBL/GenBank/DDBJ databases">
        <title>Genome sequencing of Cryobacterium arcticum PAMC 27867.</title>
        <authorList>
            <person name="Lee J."/>
            <person name="Kim O.-S."/>
        </authorList>
    </citation>
    <scope>NUCLEOTIDE SEQUENCE [LARGE SCALE GENOMIC DNA]</scope>
    <source>
        <strain evidence="1 2">PAMC 27867</strain>
    </source>
</reference>
<evidence type="ECO:0000313" key="2">
    <source>
        <dbReference type="Proteomes" id="UP000092582"/>
    </source>
</evidence>
<sequence length="131" mass="13984">MNANLFAAASPVEVQDCIDACTDLERISEDCAEACLRLHGGDDDVTECFLADLDCVEVCAATNRLLGWRSRSDGPTTQAMLQACREAASVSIAACERMLPGRPHWTSCVPAAHRAIAACTALLEVFEPDAV</sequence>
<protein>
    <recommendedName>
        <fullName evidence="3">Four-helix bundle copper-binding protein</fullName>
    </recommendedName>
</protein>
<dbReference type="Pfam" id="PF03860">
    <property type="entry name" value="Csp"/>
    <property type="match status" value="1"/>
</dbReference>
<evidence type="ECO:0000313" key="1">
    <source>
        <dbReference type="EMBL" id="ANP73689.1"/>
    </source>
</evidence>
<dbReference type="PANTHER" id="PTHR37310">
    <property type="entry name" value="CYTOPLASMIC PROTEIN-RELATED"/>
    <property type="match status" value="1"/>
</dbReference>
<keyword evidence="2" id="KW-1185">Reference proteome</keyword>
<dbReference type="OrthoDB" id="5396211at2"/>
<dbReference type="AlphaFoldDB" id="A0A1B1BM50"/>
<dbReference type="Proteomes" id="UP000092582">
    <property type="component" value="Chromosome 1"/>
</dbReference>
<dbReference type="PANTHER" id="PTHR37310:SF1">
    <property type="entry name" value="CYTOPLASMIC PROTEIN"/>
    <property type="match status" value="1"/>
</dbReference>
<gene>
    <name evidence="1" type="ORF">PA27867_2750</name>
</gene>
<organism evidence="1 2">
    <name type="scientific">Cryobacterium arcticum</name>
    <dbReference type="NCBI Taxonomy" id="670052"/>
    <lineage>
        <taxon>Bacteria</taxon>
        <taxon>Bacillati</taxon>
        <taxon>Actinomycetota</taxon>
        <taxon>Actinomycetes</taxon>
        <taxon>Micrococcales</taxon>
        <taxon>Microbacteriaceae</taxon>
        <taxon>Cryobacterium</taxon>
    </lineage>
</organism>
<dbReference type="EMBL" id="CP016282">
    <property type="protein sequence ID" value="ANP73689.1"/>
    <property type="molecule type" value="Genomic_DNA"/>
</dbReference>
<evidence type="ECO:0008006" key="3">
    <source>
        <dbReference type="Google" id="ProtNLM"/>
    </source>
</evidence>
<dbReference type="RefSeq" id="WP_066597250.1">
    <property type="nucleotide sequence ID" value="NZ_CP016282.1"/>
</dbReference>
<dbReference type="InterPro" id="IPR005560">
    <property type="entry name" value="Csp_YhjQ"/>
</dbReference>
<name>A0A1B1BM50_9MICO</name>
<accession>A0A1B1BM50</accession>
<dbReference type="Gene3D" id="1.20.1270.360">
    <property type="match status" value="1"/>
</dbReference>
<dbReference type="KEGG" id="cart:PA27867_2750"/>